<dbReference type="Proteomes" id="UP000003162">
    <property type="component" value="Unassembled WGS sequence"/>
</dbReference>
<organism evidence="1 2">
    <name type="scientific">Parvimonas micra ATCC 33270</name>
    <dbReference type="NCBI Taxonomy" id="411465"/>
    <lineage>
        <taxon>Bacteria</taxon>
        <taxon>Bacillati</taxon>
        <taxon>Bacillota</taxon>
        <taxon>Tissierellia</taxon>
        <taxon>Tissierellales</taxon>
        <taxon>Peptoniphilaceae</taxon>
        <taxon>Parvimonas</taxon>
    </lineage>
</organism>
<dbReference type="EMBL" id="ABEE02000016">
    <property type="protein sequence ID" value="EDP24031.1"/>
    <property type="molecule type" value="Genomic_DNA"/>
</dbReference>
<evidence type="ECO:0000313" key="2">
    <source>
        <dbReference type="Proteomes" id="UP000003162"/>
    </source>
</evidence>
<dbReference type="AlphaFoldDB" id="A8SK88"/>
<reference evidence="1 2" key="1">
    <citation type="submission" date="2007-09" db="EMBL/GenBank/DDBJ databases">
        <title>Draft genome sequence of Peptostreptococcus micros (ATCC 33270).</title>
        <authorList>
            <person name="Sudarsanam P."/>
            <person name="Ley R."/>
            <person name="Guruge J."/>
            <person name="Turnbaugh P.J."/>
            <person name="Mahowald M."/>
            <person name="Liep D."/>
            <person name="Gordon J."/>
        </authorList>
    </citation>
    <scope>NUCLEOTIDE SEQUENCE [LARGE SCALE GENOMIC DNA]</scope>
    <source>
        <strain evidence="1 2">ATCC 33270</strain>
    </source>
</reference>
<gene>
    <name evidence="1" type="ORF">PEPMIC_00610</name>
</gene>
<name>A8SK88_9FIRM</name>
<evidence type="ECO:0000313" key="1">
    <source>
        <dbReference type="EMBL" id="EDP24031.1"/>
    </source>
</evidence>
<dbReference type="HOGENOM" id="CLU_2478783_0_0_9"/>
<sequence length="97" mass="11356">MHTKKERKDSMNKRKTTFTAVIIVAGVMAVIDRIRLHNKVEELEERTQDIGCCHNDFCLMQQRYNKNTDEQLAIIQDEIGSVYEHFEELSKGKEDGR</sequence>
<evidence type="ECO:0008006" key="3">
    <source>
        <dbReference type="Google" id="ProtNLM"/>
    </source>
</evidence>
<accession>A8SK88</accession>
<protein>
    <recommendedName>
        <fullName evidence="3">Conjugal transfer protein</fullName>
    </recommendedName>
</protein>
<proteinExistence type="predicted"/>
<comment type="caution">
    <text evidence="1">The sequence shown here is derived from an EMBL/GenBank/DDBJ whole genome shotgun (WGS) entry which is preliminary data.</text>
</comment>
<reference evidence="1 2" key="2">
    <citation type="submission" date="2007-09" db="EMBL/GenBank/DDBJ databases">
        <authorList>
            <person name="Fulton L."/>
            <person name="Clifton S."/>
            <person name="Fulton B."/>
            <person name="Xu J."/>
            <person name="Minx P."/>
            <person name="Pepin K.H."/>
            <person name="Johnson M."/>
            <person name="Thiruvilangam P."/>
            <person name="Bhonagiri V."/>
            <person name="Nash W.E."/>
            <person name="Mardis E.R."/>
            <person name="Wilson R.K."/>
        </authorList>
    </citation>
    <scope>NUCLEOTIDE SEQUENCE [LARGE SCALE GENOMIC DNA]</scope>
    <source>
        <strain evidence="1 2">ATCC 33270</strain>
    </source>
</reference>
<dbReference type="eggNOG" id="ENOG5031C8T">
    <property type="taxonomic scope" value="Bacteria"/>
</dbReference>